<dbReference type="Pfam" id="PF01547">
    <property type="entry name" value="SBP_bac_1"/>
    <property type="match status" value="1"/>
</dbReference>
<evidence type="ECO:0000313" key="4">
    <source>
        <dbReference type="EMBL" id="HGI75863.1"/>
    </source>
</evidence>
<dbReference type="PANTHER" id="PTHR30061:SF50">
    <property type="entry name" value="MALTOSE_MALTODEXTRIN-BINDING PERIPLASMIC PROTEIN"/>
    <property type="match status" value="1"/>
</dbReference>
<reference evidence="4" key="1">
    <citation type="journal article" date="2020" name="mSystems">
        <title>Genome- and Community-Level Interaction Insights into Carbon Utilization and Element Cycling Functions of Hydrothermarchaeota in Hydrothermal Sediment.</title>
        <authorList>
            <person name="Zhou Z."/>
            <person name="Liu Y."/>
            <person name="Xu W."/>
            <person name="Pan J."/>
            <person name="Luo Z.H."/>
            <person name="Li M."/>
        </authorList>
    </citation>
    <scope>NUCLEOTIDE SEQUENCE [LARGE SCALE GENOMIC DNA]</scope>
    <source>
        <strain evidence="4">SpSt-716</strain>
    </source>
</reference>
<keyword evidence="3" id="KW-0732">Signal</keyword>
<dbReference type="PANTHER" id="PTHR30061">
    <property type="entry name" value="MALTOSE-BINDING PERIPLASMIC PROTEIN"/>
    <property type="match status" value="1"/>
</dbReference>
<comment type="caution">
    <text evidence="4">The sequence shown here is derived from an EMBL/GenBank/DDBJ whole genome shotgun (WGS) entry which is preliminary data.</text>
</comment>
<name>A0A7V3YNG0_9BACT</name>
<keyword evidence="2" id="KW-0813">Transport</keyword>
<dbReference type="GO" id="GO:0042956">
    <property type="term" value="P:maltodextrin transmembrane transport"/>
    <property type="evidence" value="ECO:0007669"/>
    <property type="project" value="TreeGrafter"/>
</dbReference>
<dbReference type="EMBL" id="DTEN01000376">
    <property type="protein sequence ID" value="HGI75863.1"/>
    <property type="molecule type" value="Genomic_DNA"/>
</dbReference>
<dbReference type="GO" id="GO:1901982">
    <property type="term" value="F:maltose binding"/>
    <property type="evidence" value="ECO:0007669"/>
    <property type="project" value="TreeGrafter"/>
</dbReference>
<organism evidence="4">
    <name type="scientific">Candidatus Caldatribacterium californiense</name>
    <dbReference type="NCBI Taxonomy" id="1454726"/>
    <lineage>
        <taxon>Bacteria</taxon>
        <taxon>Pseudomonadati</taxon>
        <taxon>Atribacterota</taxon>
        <taxon>Atribacteria</taxon>
        <taxon>Atribacterales</taxon>
        <taxon>Candidatus Caldatribacteriaceae</taxon>
        <taxon>Candidatus Caldatribacterium</taxon>
    </lineage>
</organism>
<dbReference type="GO" id="GO:0015768">
    <property type="term" value="P:maltose transport"/>
    <property type="evidence" value="ECO:0007669"/>
    <property type="project" value="TreeGrafter"/>
</dbReference>
<dbReference type="AlphaFoldDB" id="A0A7V3YNG0"/>
<protein>
    <submittedName>
        <fullName evidence="4">Sugar ABC transporter substrate-binding protein</fullName>
    </submittedName>
</protein>
<evidence type="ECO:0000256" key="3">
    <source>
        <dbReference type="ARBA" id="ARBA00022729"/>
    </source>
</evidence>
<sequence>MRRWIVGCVVVVVMMLLLSAFAGAQKKVSILWMEYDGLTPDYALNLEKAFEEANPGVDLEIISTPWDLGHDRLISLLAGKEPPDLAVIGTRWLLELLDMDVVEPIEKWVSKDLLNNIDPALMEGKVKGVLYGLPVAAGTRLMYYRSDIIDKAPETFEEMLQIALKIHKPEEKFYAVGMSGKKYVELTEYAYYLFGNGGYFFEILPDGSYGKCTVNDEAGVGALAFMNDLVNKYKVTQPGVTAYRRDELQDLFIAGNLGIFLSGGFTAALLEQRGVTFKWDVAPMPHFEGKPQSTIIITDSIVLFKDSDAKEEAGKFLDFFYSDPWRIQFDKMVGFPPVTKSLANDPFFQKPVYKVMIEQIPNAKGWPLIPEWPECNDIIWDNIVATFLGEKDPKTAMDDAAREIDALRGM</sequence>
<evidence type="ECO:0000256" key="1">
    <source>
        <dbReference type="ARBA" id="ARBA00008520"/>
    </source>
</evidence>
<dbReference type="CDD" id="cd13585">
    <property type="entry name" value="PBP2_TMBP_like"/>
    <property type="match status" value="1"/>
</dbReference>
<dbReference type="SUPFAM" id="SSF53850">
    <property type="entry name" value="Periplasmic binding protein-like II"/>
    <property type="match status" value="1"/>
</dbReference>
<comment type="similarity">
    <text evidence="1">Belongs to the bacterial solute-binding protein 1 family.</text>
</comment>
<dbReference type="Gene3D" id="3.40.190.10">
    <property type="entry name" value="Periplasmic binding protein-like II"/>
    <property type="match status" value="2"/>
</dbReference>
<dbReference type="GO" id="GO:0055052">
    <property type="term" value="C:ATP-binding cassette (ABC) transporter complex, substrate-binding subunit-containing"/>
    <property type="evidence" value="ECO:0007669"/>
    <property type="project" value="TreeGrafter"/>
</dbReference>
<evidence type="ECO:0000256" key="2">
    <source>
        <dbReference type="ARBA" id="ARBA00022448"/>
    </source>
</evidence>
<dbReference type="InterPro" id="IPR006059">
    <property type="entry name" value="SBP"/>
</dbReference>
<accession>A0A7V3YNG0</accession>
<proteinExistence type="inferred from homology"/>
<gene>
    <name evidence="4" type="ORF">ENU96_09350</name>
</gene>